<evidence type="ECO:0008006" key="8">
    <source>
        <dbReference type="Google" id="ProtNLM"/>
    </source>
</evidence>
<accession>A0A3S5A3Z0</accession>
<gene>
    <name evidence="6" type="ORF">PXEA_LOCUS12643</name>
</gene>
<keyword evidence="3" id="KW-0547">Nucleotide-binding</keyword>
<dbReference type="PANTHER" id="PTHR24058:SF112">
    <property type="entry name" value="DUAL SPECIFICITY TYROSINE-PHOSPHORYLATION-REGULATED KINASE 3 HOMOLOG-RELATED"/>
    <property type="match status" value="1"/>
</dbReference>
<dbReference type="Proteomes" id="UP000784294">
    <property type="component" value="Unassembled WGS sequence"/>
</dbReference>
<dbReference type="PANTHER" id="PTHR24058">
    <property type="entry name" value="DUAL SPECIFICITY PROTEIN KINASE"/>
    <property type="match status" value="1"/>
</dbReference>
<keyword evidence="7" id="KW-1185">Reference proteome</keyword>
<dbReference type="AlphaFoldDB" id="A0A3S5A3Z0"/>
<keyword evidence="4" id="KW-0418">Kinase</keyword>
<dbReference type="GO" id="GO:0005856">
    <property type="term" value="C:cytoskeleton"/>
    <property type="evidence" value="ECO:0007669"/>
    <property type="project" value="TreeGrafter"/>
</dbReference>
<dbReference type="GO" id="GO:0005737">
    <property type="term" value="C:cytoplasm"/>
    <property type="evidence" value="ECO:0007669"/>
    <property type="project" value="TreeGrafter"/>
</dbReference>
<organism evidence="6 7">
    <name type="scientific">Protopolystoma xenopodis</name>
    <dbReference type="NCBI Taxonomy" id="117903"/>
    <lineage>
        <taxon>Eukaryota</taxon>
        <taxon>Metazoa</taxon>
        <taxon>Spiralia</taxon>
        <taxon>Lophotrochozoa</taxon>
        <taxon>Platyhelminthes</taxon>
        <taxon>Monogenea</taxon>
        <taxon>Polyopisthocotylea</taxon>
        <taxon>Polystomatidea</taxon>
        <taxon>Polystomatidae</taxon>
        <taxon>Protopolystoma</taxon>
    </lineage>
</organism>
<feature type="non-terminal residue" evidence="6">
    <location>
        <position position="104"/>
    </location>
</feature>
<evidence type="ECO:0000256" key="4">
    <source>
        <dbReference type="ARBA" id="ARBA00022777"/>
    </source>
</evidence>
<reference evidence="6" key="1">
    <citation type="submission" date="2018-11" db="EMBL/GenBank/DDBJ databases">
        <authorList>
            <consortium name="Pathogen Informatics"/>
        </authorList>
    </citation>
    <scope>NUCLEOTIDE SEQUENCE</scope>
</reference>
<name>A0A3S5A3Z0_9PLAT</name>
<dbReference type="GO" id="GO:0005524">
    <property type="term" value="F:ATP binding"/>
    <property type="evidence" value="ECO:0007669"/>
    <property type="project" value="UniProtKB-KW"/>
</dbReference>
<dbReference type="GO" id="GO:0004674">
    <property type="term" value="F:protein serine/threonine kinase activity"/>
    <property type="evidence" value="ECO:0007669"/>
    <property type="project" value="UniProtKB-KW"/>
</dbReference>
<dbReference type="GO" id="GO:0005634">
    <property type="term" value="C:nucleus"/>
    <property type="evidence" value="ECO:0007669"/>
    <property type="project" value="TreeGrafter"/>
</dbReference>
<keyword evidence="5" id="KW-0067">ATP-binding</keyword>
<dbReference type="Gene3D" id="1.10.510.10">
    <property type="entry name" value="Transferase(Phosphotransferase) domain 1"/>
    <property type="match status" value="1"/>
</dbReference>
<dbReference type="InterPro" id="IPR050494">
    <property type="entry name" value="Ser_Thr_dual-spec_kinase"/>
</dbReference>
<dbReference type="OrthoDB" id="9332038at2759"/>
<evidence type="ECO:0000313" key="7">
    <source>
        <dbReference type="Proteomes" id="UP000784294"/>
    </source>
</evidence>
<dbReference type="EMBL" id="CAAALY010040587">
    <property type="protein sequence ID" value="VEL19203.1"/>
    <property type="molecule type" value="Genomic_DNA"/>
</dbReference>
<keyword evidence="2" id="KW-0808">Transferase</keyword>
<evidence type="ECO:0000256" key="1">
    <source>
        <dbReference type="ARBA" id="ARBA00022527"/>
    </source>
</evidence>
<comment type="caution">
    <text evidence="6">The sequence shown here is derived from an EMBL/GenBank/DDBJ whole genome shotgun (WGS) entry which is preliminary data.</text>
</comment>
<proteinExistence type="predicted"/>
<protein>
    <recommendedName>
        <fullName evidence="8">Protein kinase domain-containing protein</fullName>
    </recommendedName>
</protein>
<evidence type="ECO:0000256" key="2">
    <source>
        <dbReference type="ARBA" id="ARBA00022679"/>
    </source>
</evidence>
<evidence type="ECO:0000313" key="6">
    <source>
        <dbReference type="EMBL" id="VEL19203.1"/>
    </source>
</evidence>
<evidence type="ECO:0000256" key="5">
    <source>
        <dbReference type="ARBA" id="ARBA00022840"/>
    </source>
</evidence>
<evidence type="ECO:0000256" key="3">
    <source>
        <dbReference type="ARBA" id="ARBA00022741"/>
    </source>
</evidence>
<sequence>MWLTCLVVKLRIQGTPLFPGEDEGDQLACIIELLGMPPQRLLDQCKRTRQFFSSTHGYPRYCTTTDSEGRAVLRPGKSKRGKLRGLPGSRSLQQALNGCEDVAF</sequence>
<keyword evidence="1" id="KW-0723">Serine/threonine-protein kinase</keyword>